<evidence type="ECO:0008006" key="3">
    <source>
        <dbReference type="Google" id="ProtNLM"/>
    </source>
</evidence>
<dbReference type="RefSeq" id="WP_157590796.1">
    <property type="nucleotide sequence ID" value="NZ_WPIN01000029.1"/>
</dbReference>
<proteinExistence type="predicted"/>
<protein>
    <recommendedName>
        <fullName evidence="3">IS3 family transposase</fullName>
    </recommendedName>
</protein>
<comment type="caution">
    <text evidence="1">The sequence shown here is derived from an EMBL/GenBank/DDBJ whole genome shotgun (WGS) entry which is preliminary data.</text>
</comment>
<gene>
    <name evidence="1" type="ORF">GO755_38650</name>
</gene>
<evidence type="ECO:0000313" key="1">
    <source>
        <dbReference type="EMBL" id="MVM35998.1"/>
    </source>
</evidence>
<dbReference type="EMBL" id="WPIN01000029">
    <property type="protein sequence ID" value="MVM35998.1"/>
    <property type="molecule type" value="Genomic_DNA"/>
</dbReference>
<name>A0A7K1SQB4_9BACT</name>
<dbReference type="AlphaFoldDB" id="A0A7K1SQB4"/>
<sequence length="90" mass="10654">MVFSKHAYYQRQQTAQQASPKPIQLLQQIQLYRQQLPRLGTRKLQYLLNRDGYCIGRDTLFNLLRSQDMLVKKTQLCQNHRFQGMDAPVS</sequence>
<organism evidence="1 2">
    <name type="scientific">Spirosoma arboris</name>
    <dbReference type="NCBI Taxonomy" id="2682092"/>
    <lineage>
        <taxon>Bacteria</taxon>
        <taxon>Pseudomonadati</taxon>
        <taxon>Bacteroidota</taxon>
        <taxon>Cytophagia</taxon>
        <taxon>Cytophagales</taxon>
        <taxon>Cytophagaceae</taxon>
        <taxon>Spirosoma</taxon>
    </lineage>
</organism>
<accession>A0A7K1SQB4</accession>
<keyword evidence="2" id="KW-1185">Reference proteome</keyword>
<evidence type="ECO:0000313" key="2">
    <source>
        <dbReference type="Proteomes" id="UP000436006"/>
    </source>
</evidence>
<dbReference type="Proteomes" id="UP000436006">
    <property type="component" value="Unassembled WGS sequence"/>
</dbReference>
<reference evidence="1 2" key="1">
    <citation type="submission" date="2019-12" db="EMBL/GenBank/DDBJ databases">
        <title>Spirosoma sp. HMF4905 genome sequencing and assembly.</title>
        <authorList>
            <person name="Kang H."/>
            <person name="Cha I."/>
            <person name="Kim H."/>
            <person name="Joh K."/>
        </authorList>
    </citation>
    <scope>NUCLEOTIDE SEQUENCE [LARGE SCALE GENOMIC DNA]</scope>
    <source>
        <strain evidence="1 2">HMF4905</strain>
    </source>
</reference>